<keyword evidence="4 7" id="KW-0067">ATP-binding</keyword>
<dbReference type="InterPro" id="IPR045462">
    <property type="entry name" value="aa-tRNA-synth_I_cd-bd"/>
</dbReference>
<evidence type="ECO:0000256" key="6">
    <source>
        <dbReference type="ARBA" id="ARBA00023146"/>
    </source>
</evidence>
<keyword evidence="2 7" id="KW-0436">Ligase</keyword>
<dbReference type="GO" id="GO:0006424">
    <property type="term" value="P:glutamyl-tRNA aminoacylation"/>
    <property type="evidence" value="ECO:0007669"/>
    <property type="project" value="TreeGrafter"/>
</dbReference>
<dbReference type="InterPro" id="IPR001412">
    <property type="entry name" value="aa-tRNA-synth_I_CS"/>
</dbReference>
<keyword evidence="6 7" id="KW-0030">Aminoacyl-tRNA synthetase</keyword>
<evidence type="ECO:0000256" key="1">
    <source>
        <dbReference type="ARBA" id="ARBA00007894"/>
    </source>
</evidence>
<organism evidence="10">
    <name type="scientific">uncultured Actinomycetospora sp</name>
    <dbReference type="NCBI Taxonomy" id="1135996"/>
    <lineage>
        <taxon>Bacteria</taxon>
        <taxon>Bacillati</taxon>
        <taxon>Actinomycetota</taxon>
        <taxon>Actinomycetes</taxon>
        <taxon>Pseudonocardiales</taxon>
        <taxon>Pseudonocardiaceae</taxon>
        <taxon>Actinomycetospora</taxon>
        <taxon>environmental samples</taxon>
    </lineage>
</organism>
<dbReference type="GO" id="GO:0005524">
    <property type="term" value="F:ATP binding"/>
    <property type="evidence" value="ECO:0007669"/>
    <property type="project" value="UniProtKB-KW"/>
</dbReference>
<dbReference type="GO" id="GO:0000049">
    <property type="term" value="F:tRNA binding"/>
    <property type="evidence" value="ECO:0007669"/>
    <property type="project" value="InterPro"/>
</dbReference>
<dbReference type="GO" id="GO:0004818">
    <property type="term" value="F:glutamate-tRNA ligase activity"/>
    <property type="evidence" value="ECO:0007669"/>
    <property type="project" value="UniProtKB-EC"/>
</dbReference>
<dbReference type="PROSITE" id="PS00178">
    <property type="entry name" value="AA_TRNA_LIGASE_I"/>
    <property type="match status" value="1"/>
</dbReference>
<dbReference type="InterPro" id="IPR020058">
    <property type="entry name" value="Glu/Gln-tRNA-synth_Ib_cat-dom"/>
</dbReference>
<accession>A0A6J4J921</accession>
<dbReference type="EC" id="6.1.1.24" evidence="10"/>
<dbReference type="PRINTS" id="PR00987">
    <property type="entry name" value="TRNASYNTHGLU"/>
</dbReference>
<feature type="domain" description="Aminoacyl-tRNA synthetase class I anticodon-binding" evidence="9">
    <location>
        <begin position="515"/>
        <end position="552"/>
    </location>
</feature>
<name>A0A6J4J921_9PSEU</name>
<comment type="similarity">
    <text evidence="1">Belongs to the class-I aminoacyl-tRNA synthetase family. Glutamate--tRNA ligase type 1 subfamily.</text>
</comment>
<dbReference type="EMBL" id="CADCTH010000391">
    <property type="protein sequence ID" value="CAA9272824.1"/>
    <property type="molecule type" value="Genomic_DNA"/>
</dbReference>
<dbReference type="InterPro" id="IPR049940">
    <property type="entry name" value="GluQ/Sye"/>
</dbReference>
<dbReference type="GO" id="GO:0005829">
    <property type="term" value="C:cytosol"/>
    <property type="evidence" value="ECO:0007669"/>
    <property type="project" value="TreeGrafter"/>
</dbReference>
<dbReference type="PANTHER" id="PTHR43311:SF2">
    <property type="entry name" value="GLUTAMATE--TRNA LIGASE, MITOCHONDRIAL-RELATED"/>
    <property type="match status" value="1"/>
</dbReference>
<proteinExistence type="inferred from homology"/>
<dbReference type="EC" id="6.1.1.17" evidence="10"/>
<evidence type="ECO:0000256" key="5">
    <source>
        <dbReference type="ARBA" id="ARBA00022917"/>
    </source>
</evidence>
<sequence>MLDRALVDGLFPADLPEPAELEERYPPRELGEGALVTRFGPSPTGFVHVGGLYTAMVSRDLAHSTGGVYVLRIEDTDQSREVAGADAQFRRAFEAFDLVPDEGDLDFPALPAPRGEYGPYHQSQRAAIYQTYVRELMRQGTAYPDFATKEELAQIADAQRTLKLPTGYYGRWAPWRDASEDEVRAALDEGRPWVARFRSAGVVGERFAFTDRLRGRVEMEDNHNDVVILKSSANDVRLPTYHFAHAVDDHLMRTTLVVRTEEWLSSVPTHRQLFAALGFEPVDYAHLAPLMKQEGGSKRKLSKRKDAEAAVDFYLEAGYPVPAVQYYLRGLANPRLAEMPLAEALATPLRLDDFGLAGPLVDTVKLADISADHIAALPGPDVLAGVRAWASEYDPEVVKVLDANPELAAAAIDVERVGVENPRKDLAKWSDFRDAYGFFFPELFTDVTDAADERFGGLDAALVRTLAADLADGYVHEGDQPTWFQQIRDLAARHGFAPNPKTYKKDPDAYPGMLKDAANVARVAITGAQRSPDLYEVTRALGADEVVRRLRALAG</sequence>
<dbReference type="GO" id="GO:0050561">
    <property type="term" value="F:glutamate-tRNA(Gln) ligase activity"/>
    <property type="evidence" value="ECO:0007669"/>
    <property type="project" value="UniProtKB-EC"/>
</dbReference>
<feature type="domain" description="Glutamyl/glutaminyl-tRNA synthetase class Ib catalytic" evidence="8">
    <location>
        <begin position="35"/>
        <end position="329"/>
    </location>
</feature>
<dbReference type="Gene3D" id="1.10.10.350">
    <property type="match status" value="1"/>
</dbReference>
<dbReference type="InterPro" id="IPR014729">
    <property type="entry name" value="Rossmann-like_a/b/a_fold"/>
</dbReference>
<evidence type="ECO:0000256" key="4">
    <source>
        <dbReference type="ARBA" id="ARBA00022840"/>
    </source>
</evidence>
<dbReference type="Pfam" id="PF00749">
    <property type="entry name" value="tRNA-synt_1c"/>
    <property type="match status" value="1"/>
</dbReference>
<dbReference type="PANTHER" id="PTHR43311">
    <property type="entry name" value="GLUTAMATE--TRNA LIGASE"/>
    <property type="match status" value="1"/>
</dbReference>
<dbReference type="Gene3D" id="3.40.50.620">
    <property type="entry name" value="HUPs"/>
    <property type="match status" value="1"/>
</dbReference>
<evidence type="ECO:0000256" key="3">
    <source>
        <dbReference type="ARBA" id="ARBA00022741"/>
    </source>
</evidence>
<evidence type="ECO:0000259" key="8">
    <source>
        <dbReference type="Pfam" id="PF00749"/>
    </source>
</evidence>
<dbReference type="Pfam" id="PF19269">
    <property type="entry name" value="Anticodon_2"/>
    <property type="match status" value="1"/>
</dbReference>
<dbReference type="SUPFAM" id="SSF52374">
    <property type="entry name" value="Nucleotidylyl transferase"/>
    <property type="match status" value="1"/>
</dbReference>
<reference evidence="10" key="1">
    <citation type="submission" date="2020-02" db="EMBL/GenBank/DDBJ databases">
        <authorList>
            <person name="Meier V. D."/>
        </authorList>
    </citation>
    <scope>NUCLEOTIDE SEQUENCE</scope>
    <source>
        <strain evidence="10">AVDCRST_MAG54</strain>
    </source>
</reference>
<keyword evidence="5 7" id="KW-0648">Protein biosynthesis</keyword>
<protein>
    <submittedName>
        <fullName evidence="10">Glutamyl-tRNA synthetase @ Glutamyl-tRNA(Gln) synthetase</fullName>
        <ecNumber evidence="10">6.1.1.17</ecNumber>
        <ecNumber evidence="10">6.1.1.24</ecNumber>
    </submittedName>
</protein>
<keyword evidence="3 7" id="KW-0547">Nucleotide-binding</keyword>
<evidence type="ECO:0000313" key="10">
    <source>
        <dbReference type="EMBL" id="CAA9272824.1"/>
    </source>
</evidence>
<gene>
    <name evidence="10" type="ORF">AVDCRST_MAG54-3109</name>
</gene>
<dbReference type="InterPro" id="IPR008925">
    <property type="entry name" value="aa_tRNA-synth_I_cd-bd_sf"/>
</dbReference>
<dbReference type="AlphaFoldDB" id="A0A6J4J921"/>
<evidence type="ECO:0000259" key="9">
    <source>
        <dbReference type="Pfam" id="PF19269"/>
    </source>
</evidence>
<dbReference type="InterPro" id="IPR000924">
    <property type="entry name" value="Glu/Gln-tRNA-synth"/>
</dbReference>
<evidence type="ECO:0000256" key="7">
    <source>
        <dbReference type="RuleBase" id="RU363037"/>
    </source>
</evidence>
<evidence type="ECO:0000256" key="2">
    <source>
        <dbReference type="ARBA" id="ARBA00022598"/>
    </source>
</evidence>
<dbReference type="InterPro" id="IPR020751">
    <property type="entry name" value="aa-tRNA-synth_I_codon-bd_sub2"/>
</dbReference>
<dbReference type="SUPFAM" id="SSF48163">
    <property type="entry name" value="An anticodon-binding domain of class I aminoacyl-tRNA synthetases"/>
    <property type="match status" value="1"/>
</dbReference>